<feature type="signal peptide" evidence="6">
    <location>
        <begin position="1"/>
        <end position="23"/>
    </location>
</feature>
<dbReference type="GO" id="GO:0052793">
    <property type="term" value="F:pectin acetylesterase activity"/>
    <property type="evidence" value="ECO:0007669"/>
    <property type="project" value="TreeGrafter"/>
</dbReference>
<evidence type="ECO:0000256" key="1">
    <source>
        <dbReference type="ARBA" id="ARBA00003534"/>
    </source>
</evidence>
<dbReference type="EC" id="3.1.1.-" evidence="6"/>
<evidence type="ECO:0000256" key="5">
    <source>
        <dbReference type="ARBA" id="ARBA00023316"/>
    </source>
</evidence>
<keyword evidence="8" id="KW-1185">Reference proteome</keyword>
<reference evidence="7" key="1">
    <citation type="submission" date="2022-07" db="EMBL/GenBank/DDBJ databases">
        <authorList>
            <person name="Macas J."/>
            <person name="Novak P."/>
            <person name="Neumann P."/>
        </authorList>
    </citation>
    <scope>NUCLEOTIDE SEQUENCE</scope>
</reference>
<dbReference type="EMBL" id="CAMAPF010001088">
    <property type="protein sequence ID" value="CAH9145909.1"/>
    <property type="molecule type" value="Genomic_DNA"/>
</dbReference>
<name>A0AAV0GDC4_9ASTE</name>
<keyword evidence="6" id="KW-0964">Secreted</keyword>
<evidence type="ECO:0000256" key="2">
    <source>
        <dbReference type="ARBA" id="ARBA00004191"/>
    </source>
</evidence>
<sequence length="385" mass="42359">MGFASKKLGEALLLFSLVTSVVAATLPNDGNPNLVNATLVKADKKAVCLLGNPAAYFYAPGYGNGIENWIIYLPGGGWCRNVSDCEDYIVNKGVGSNPGPFNFDGFGILSPNKEQNPGFYDWNRVFVRYCDASSWTSNSQALTANGTKLYFRGKRIFKAVMKELLHKGMRSAKNALLVGSSAGGVATTIYCDKFRSYFPATSTVKCFSDGAYFFLPKNRTEENTFLLMFKGLVKLHKSGSVLPKSCRRRLSAELCFFPPNLEEDITTPMFFLMSAFDRVQILYTLSIDLAGCVPLKNCTSNQIEASRELGSELLTVLPTQNKGYLITAPFAHTQADQSTWNTFPAAQTNETIAGIFGDWYFGRKSVEIIDKNPGPYQYPTSRSGA</sequence>
<dbReference type="InterPro" id="IPR004963">
    <property type="entry name" value="PAE/NOTUM"/>
</dbReference>
<protein>
    <recommendedName>
        <fullName evidence="6">Pectin acetylesterase</fullName>
        <ecNumber evidence="6">3.1.1.-</ecNumber>
    </recommendedName>
</protein>
<dbReference type="Proteomes" id="UP001152523">
    <property type="component" value="Unassembled WGS sequence"/>
</dbReference>
<evidence type="ECO:0000256" key="4">
    <source>
        <dbReference type="ARBA" id="ARBA00022512"/>
    </source>
</evidence>
<feature type="chain" id="PRO_5043089877" description="Pectin acetylesterase" evidence="6">
    <location>
        <begin position="24"/>
        <end position="385"/>
    </location>
</feature>
<comment type="function">
    <text evidence="1 6">Hydrolyzes acetyl esters in homogalacturonan regions of pectin. In type I primary cell wall, galacturonic acid residues of pectin can be acetylated at the O-2 and O-3 positions. Decreasing the degree of acetylation of pectin gels in vitro alters their physical properties.</text>
</comment>
<dbReference type="AlphaFoldDB" id="A0AAV0GDC4"/>
<dbReference type="PANTHER" id="PTHR21562:SF93">
    <property type="entry name" value="PECTIN ACETYLESTERASE 8"/>
    <property type="match status" value="1"/>
</dbReference>
<dbReference type="Pfam" id="PF03283">
    <property type="entry name" value="PAE"/>
    <property type="match status" value="1"/>
</dbReference>
<comment type="caution">
    <text evidence="7">The sequence shown here is derived from an EMBL/GenBank/DDBJ whole genome shotgun (WGS) entry which is preliminary data.</text>
</comment>
<keyword evidence="6" id="KW-0732">Signal</keyword>
<organism evidence="7 8">
    <name type="scientific">Cuscuta epithymum</name>
    <dbReference type="NCBI Taxonomy" id="186058"/>
    <lineage>
        <taxon>Eukaryota</taxon>
        <taxon>Viridiplantae</taxon>
        <taxon>Streptophyta</taxon>
        <taxon>Embryophyta</taxon>
        <taxon>Tracheophyta</taxon>
        <taxon>Spermatophyta</taxon>
        <taxon>Magnoliopsida</taxon>
        <taxon>eudicotyledons</taxon>
        <taxon>Gunneridae</taxon>
        <taxon>Pentapetalae</taxon>
        <taxon>asterids</taxon>
        <taxon>lamiids</taxon>
        <taxon>Solanales</taxon>
        <taxon>Convolvulaceae</taxon>
        <taxon>Cuscuteae</taxon>
        <taxon>Cuscuta</taxon>
        <taxon>Cuscuta subgen. Cuscuta</taxon>
    </lineage>
</organism>
<dbReference type="PANTHER" id="PTHR21562">
    <property type="entry name" value="NOTUM-RELATED"/>
    <property type="match status" value="1"/>
</dbReference>
<comment type="similarity">
    <text evidence="3 6">Belongs to the pectinacetylesterase family.</text>
</comment>
<proteinExistence type="inferred from homology"/>
<dbReference type="GO" id="GO:0009505">
    <property type="term" value="C:plant-type cell wall"/>
    <property type="evidence" value="ECO:0007669"/>
    <property type="project" value="TreeGrafter"/>
</dbReference>
<evidence type="ECO:0000313" key="8">
    <source>
        <dbReference type="Proteomes" id="UP001152523"/>
    </source>
</evidence>
<keyword evidence="6" id="KW-0378">Hydrolase</keyword>
<keyword evidence="4 6" id="KW-0134">Cell wall</keyword>
<evidence type="ECO:0000313" key="7">
    <source>
        <dbReference type="EMBL" id="CAH9145909.1"/>
    </source>
</evidence>
<evidence type="ECO:0000256" key="6">
    <source>
        <dbReference type="RuleBase" id="RU363114"/>
    </source>
</evidence>
<accession>A0AAV0GDC4</accession>
<evidence type="ECO:0000256" key="3">
    <source>
        <dbReference type="ARBA" id="ARBA00005784"/>
    </source>
</evidence>
<keyword evidence="5 6" id="KW-0961">Cell wall biogenesis/degradation</keyword>
<comment type="subcellular location">
    <subcellularLocation>
        <location evidence="2 6">Secreted</location>
        <location evidence="2 6">Cell wall</location>
    </subcellularLocation>
</comment>
<gene>
    <name evidence="7" type="ORF">CEPIT_LOCUS42585</name>
</gene>
<dbReference type="GO" id="GO:0071555">
    <property type="term" value="P:cell wall organization"/>
    <property type="evidence" value="ECO:0007669"/>
    <property type="project" value="UniProtKB-KW"/>
</dbReference>